<feature type="transmembrane region" description="Helical" evidence="1">
    <location>
        <begin position="36"/>
        <end position="53"/>
    </location>
</feature>
<comment type="caution">
    <text evidence="2">The sequence shown here is derived from an EMBL/GenBank/DDBJ whole genome shotgun (WGS) entry which is preliminary data.</text>
</comment>
<name>A0ABW5Z224_9SPHI</name>
<dbReference type="EMBL" id="JBHUPE010000018">
    <property type="protein sequence ID" value="MFD2906855.1"/>
    <property type="molecule type" value="Genomic_DNA"/>
</dbReference>
<keyword evidence="1" id="KW-0812">Transmembrane</keyword>
<feature type="transmembrane region" description="Helical" evidence="1">
    <location>
        <begin position="12"/>
        <end position="30"/>
    </location>
</feature>
<dbReference type="RefSeq" id="WP_380924123.1">
    <property type="nucleotide sequence ID" value="NZ_JBHUPE010000018.1"/>
</dbReference>
<protein>
    <recommendedName>
        <fullName evidence="4">Bacterial Pleckstrin homology domain-containing protein</fullName>
    </recommendedName>
</protein>
<proteinExistence type="predicted"/>
<evidence type="ECO:0000313" key="3">
    <source>
        <dbReference type="Proteomes" id="UP001597509"/>
    </source>
</evidence>
<organism evidence="2 3">
    <name type="scientific">Sphingobacterium anhuiense</name>
    <dbReference type="NCBI Taxonomy" id="493780"/>
    <lineage>
        <taxon>Bacteria</taxon>
        <taxon>Pseudomonadati</taxon>
        <taxon>Bacteroidota</taxon>
        <taxon>Sphingobacteriia</taxon>
        <taxon>Sphingobacteriales</taxon>
        <taxon>Sphingobacteriaceae</taxon>
        <taxon>Sphingobacterium</taxon>
    </lineage>
</organism>
<accession>A0ABW5Z224</accession>
<keyword evidence="1" id="KW-1133">Transmembrane helix</keyword>
<keyword evidence="1" id="KW-0472">Membrane</keyword>
<keyword evidence="3" id="KW-1185">Reference proteome</keyword>
<reference evidence="3" key="1">
    <citation type="journal article" date="2019" name="Int. J. Syst. Evol. Microbiol.">
        <title>The Global Catalogue of Microorganisms (GCM) 10K type strain sequencing project: providing services to taxonomists for standard genome sequencing and annotation.</title>
        <authorList>
            <consortium name="The Broad Institute Genomics Platform"/>
            <consortium name="The Broad Institute Genome Sequencing Center for Infectious Disease"/>
            <person name="Wu L."/>
            <person name="Ma J."/>
        </authorList>
    </citation>
    <scope>NUCLEOTIDE SEQUENCE [LARGE SCALE GENOMIC DNA]</scope>
    <source>
        <strain evidence="3">KCTC 22209</strain>
    </source>
</reference>
<evidence type="ECO:0008006" key="4">
    <source>
        <dbReference type="Google" id="ProtNLM"/>
    </source>
</evidence>
<dbReference type="Proteomes" id="UP001597509">
    <property type="component" value="Unassembled WGS sequence"/>
</dbReference>
<gene>
    <name evidence="2" type="ORF">ACFS6I_23230</name>
</gene>
<sequence length="151" mass="17737">MIIFEEKQKLPKFILIIYSIQYVVLTLYYLKMGLMPVHYHFPAIIIGFLLFGCRSKLILNDDGILTNSFFYFFKRKYDLKNTDSCKFANISALGNFGGWGIRFSKNYGWSYIFSSDNIVTFCFENKKKVTFSIQNITKLKTALTNLDIYFE</sequence>
<evidence type="ECO:0000313" key="2">
    <source>
        <dbReference type="EMBL" id="MFD2906855.1"/>
    </source>
</evidence>
<evidence type="ECO:0000256" key="1">
    <source>
        <dbReference type="SAM" id="Phobius"/>
    </source>
</evidence>